<dbReference type="RefSeq" id="WP_160655341.1">
    <property type="nucleotide sequence ID" value="NZ_RSEJ01000023.1"/>
</dbReference>
<dbReference type="PANTHER" id="PTHR20883">
    <property type="entry name" value="PHYTANOYL-COA DIOXYGENASE DOMAIN CONTAINING 1"/>
    <property type="match status" value="1"/>
</dbReference>
<evidence type="ECO:0000256" key="1">
    <source>
        <dbReference type="ARBA" id="ARBA00001954"/>
    </source>
</evidence>
<evidence type="ECO:0000313" key="2">
    <source>
        <dbReference type="EMBL" id="NBI54814.1"/>
    </source>
</evidence>
<proteinExistence type="predicted"/>
<reference evidence="2 3" key="1">
    <citation type="journal article" date="2017" name="Int. J. Syst. Evol. Microbiol.">
        <title>Photobacterium alginatilyticum sp. nov., a marine bacterium isolated from bottom seawater.</title>
        <authorList>
            <person name="Wang X."/>
            <person name="Wang Y."/>
            <person name="Yang X."/>
            <person name="Sun H."/>
            <person name="Li B."/>
            <person name="Zhang X.H."/>
        </authorList>
    </citation>
    <scope>NUCLEOTIDE SEQUENCE [LARGE SCALE GENOMIC DNA]</scope>
    <source>
        <strain evidence="2 3">P03D4</strain>
    </source>
</reference>
<evidence type="ECO:0008006" key="4">
    <source>
        <dbReference type="Google" id="ProtNLM"/>
    </source>
</evidence>
<dbReference type="SUPFAM" id="SSF51197">
    <property type="entry name" value="Clavaminate synthase-like"/>
    <property type="match status" value="1"/>
</dbReference>
<dbReference type="EMBL" id="RSEJ01000023">
    <property type="protein sequence ID" value="NBI54814.1"/>
    <property type="molecule type" value="Genomic_DNA"/>
</dbReference>
<keyword evidence="3" id="KW-1185">Reference proteome</keyword>
<protein>
    <recommendedName>
        <fullName evidence="4">Phytanoyl-CoA dioxygenase</fullName>
    </recommendedName>
</protein>
<sequence>MSINIDEHHVRHFRENGFVVLKGCLPEALVKALQTASACTIDRALSDYHAGIISSQIAYSSNSNPPSVFRINQLLHSDPVFSQALLQPELLNGLKAVIGEPIVPMYESLLIKEAGQNSEIGWHWDMKREQSDVIITVGIYLDHSDASQDALCVIPGSHKMSGDICYFEDELAAGRLKAIEVEAQPGDVIIHDVMLAHSSKARKEAGQRKTIYFEFRSLSHVNKNPRLSQAWIDKRIELLEYASHDTVPDSQFISELYALSVNLEAGHYCFRFEQI</sequence>
<gene>
    <name evidence="2" type="ORF">EIZ48_20050</name>
</gene>
<dbReference type="Gene3D" id="2.60.120.620">
    <property type="entry name" value="q2cbj1_9rhob like domain"/>
    <property type="match status" value="1"/>
</dbReference>
<dbReference type="PANTHER" id="PTHR20883:SF48">
    <property type="entry name" value="ECTOINE DIOXYGENASE"/>
    <property type="match status" value="1"/>
</dbReference>
<organism evidence="2 3">
    <name type="scientific">Photobacterium alginatilyticum</name>
    <dbReference type="NCBI Taxonomy" id="1775171"/>
    <lineage>
        <taxon>Bacteria</taxon>
        <taxon>Pseudomonadati</taxon>
        <taxon>Pseudomonadota</taxon>
        <taxon>Gammaproteobacteria</taxon>
        <taxon>Vibrionales</taxon>
        <taxon>Vibrionaceae</taxon>
        <taxon>Photobacterium</taxon>
    </lineage>
</organism>
<dbReference type="Pfam" id="PF05721">
    <property type="entry name" value="PhyH"/>
    <property type="match status" value="1"/>
</dbReference>
<name>A0ABW9YP43_9GAMM</name>
<evidence type="ECO:0000313" key="3">
    <source>
        <dbReference type="Proteomes" id="UP000738517"/>
    </source>
</evidence>
<dbReference type="Proteomes" id="UP000738517">
    <property type="component" value="Unassembled WGS sequence"/>
</dbReference>
<comment type="caution">
    <text evidence="2">The sequence shown here is derived from an EMBL/GenBank/DDBJ whole genome shotgun (WGS) entry which is preliminary data.</text>
</comment>
<dbReference type="InterPro" id="IPR008775">
    <property type="entry name" value="Phytyl_CoA_dOase-like"/>
</dbReference>
<comment type="cofactor">
    <cofactor evidence="1">
        <name>Fe(2+)</name>
        <dbReference type="ChEBI" id="CHEBI:29033"/>
    </cofactor>
</comment>
<accession>A0ABW9YP43</accession>